<feature type="compositionally biased region" description="Low complexity" evidence="1">
    <location>
        <begin position="182"/>
        <end position="192"/>
    </location>
</feature>
<gene>
    <name evidence="2" type="ORF">CMV30_10440</name>
</gene>
<feature type="region of interest" description="Disordered" evidence="1">
    <location>
        <begin position="508"/>
        <end position="536"/>
    </location>
</feature>
<evidence type="ECO:0000313" key="3">
    <source>
        <dbReference type="Proteomes" id="UP000217265"/>
    </source>
</evidence>
<sequence>MIAPLSGIAQTPKIPSVPSAETISKNAAAAEKAEAAQKAAEKAAAAQKAADKAEAAKKAAETAAIAQRSAEKAAIAQKAAETAVIAQKSSEKATEAQKASDKATAAQQAAEKAAAAQKAAETAASAQKSAEKAAVAQKSAESALIAQKSAEKAAAAQKAMETAVVAQKSAEKAAGVQKTAEKATAASGATEKAAARQAAVEKLNAVSKTATQAETAQKASERAASAAAGKTVAPAPEVVRIRALNQPAGAKGKDGAATREIVVTGEPRNPIAEREAKEAAARGAGDLVKAPVVKESVADEERRLVKDTVRDGLANLEVAPEVASKLADDFVDPDKAEGAKDRVGVIADASVDLQLVAVSDEKRKEVIDAVSRSKDPQGTADEKVGEAATEEVFGKDVAKLVPGEKRGQFREVFKRLADVRGGLEVIGGDPDDPEVVAAVKEGAERGITTKEESRELFERAGQKVLDRQGFSPAKEGESFDARLARLAKEQEAEMAAIRAAQAAKAAAAAAKARLGKGTPTLGDSITQGAAGSSAVGRSVSVRVEVAVGGGKGRTSGAGNAAQGTGTDASRTTGTGGRFQSDLASSRLAADTGGTSSAAKPTTGRADAALPGTATPPTTSAPTAPGALEQGTGVNGSQTPVANAPTAPVSGSGSGTPNSTVSSPANDIVVGGGQGSSFGGHFQSPDGNTGGDLTFNPDGTFSGTVTTVTRDASGNITSSTQTGMVGTWGVDANGNVVVTSATTTPSTSSNNNQSTPPASGNQSNGTGTNNGNSSETSSEDDDDDDDDDDKDDPPPPADETKTEEAPAEETTEATTEAATTPNPMDIGGGDPSQLFISTGGKLGGQEARRQQRALELAGSGGGAGGPNATDKGSSGVLLTPEEQANAARLIGVKTGGAVTNPNPLDGGTVTITQRDLDELYLRGNGGAKGPTDATPPALPQDPNSPLGGVPGIVAPGGGTRVNAQVPAAAVRVDADKAKVNVDAQIKESVK</sequence>
<dbReference type="AlphaFoldDB" id="A0A290Q6S0"/>
<feature type="region of interest" description="Disordered" evidence="1">
    <location>
        <begin position="1"/>
        <end position="27"/>
    </location>
</feature>
<evidence type="ECO:0000256" key="1">
    <source>
        <dbReference type="SAM" id="MobiDB-lite"/>
    </source>
</evidence>
<dbReference type="EMBL" id="CP023344">
    <property type="protein sequence ID" value="ATC64339.1"/>
    <property type="molecule type" value="Genomic_DNA"/>
</dbReference>
<name>A0A290Q6S0_9BACT</name>
<proteinExistence type="predicted"/>
<feature type="compositionally biased region" description="Low complexity" evidence="1">
    <location>
        <begin position="738"/>
        <end position="775"/>
    </location>
</feature>
<accession>A0A290Q6S0</accession>
<dbReference type="KEGG" id="vbh:CMV30_10440"/>
<feature type="compositionally biased region" description="Polar residues" evidence="1">
    <location>
        <begin position="648"/>
        <end position="664"/>
    </location>
</feature>
<reference evidence="2 3" key="1">
    <citation type="submission" date="2017-09" db="EMBL/GenBank/DDBJ databases">
        <title>Complete genome sequence of Verrucomicrobial strain HZ-65, isolated from freshwater.</title>
        <authorList>
            <person name="Choi A."/>
        </authorList>
    </citation>
    <scope>NUCLEOTIDE SEQUENCE [LARGE SCALE GENOMIC DNA]</scope>
    <source>
        <strain evidence="2 3">HZ-65</strain>
    </source>
</reference>
<feature type="region of interest" description="Disordered" evidence="1">
    <location>
        <begin position="736"/>
        <end position="874"/>
    </location>
</feature>
<feature type="compositionally biased region" description="Polar residues" evidence="1">
    <location>
        <begin position="561"/>
        <end position="572"/>
    </location>
</feature>
<feature type="region of interest" description="Disordered" evidence="1">
    <location>
        <begin position="42"/>
        <end position="63"/>
    </location>
</feature>
<feature type="region of interest" description="Disordered" evidence="1">
    <location>
        <begin position="84"/>
        <end position="271"/>
    </location>
</feature>
<feature type="compositionally biased region" description="Low complexity" evidence="1">
    <location>
        <begin position="102"/>
        <end position="166"/>
    </location>
</feature>
<dbReference type="PANTHER" id="PTHR10825:SF29">
    <property type="entry name" value="POLYCOMB GROUP RING FINGER PROTEIN 1"/>
    <property type="match status" value="1"/>
</dbReference>
<dbReference type="GO" id="GO:1990841">
    <property type="term" value="F:promoter-specific chromatin binding"/>
    <property type="evidence" value="ECO:0007669"/>
    <property type="project" value="TreeGrafter"/>
</dbReference>
<dbReference type="Proteomes" id="UP000217265">
    <property type="component" value="Chromosome"/>
</dbReference>
<keyword evidence="3" id="KW-1185">Reference proteome</keyword>
<evidence type="ECO:0000313" key="2">
    <source>
        <dbReference type="EMBL" id="ATC64339.1"/>
    </source>
</evidence>
<feature type="compositionally biased region" description="Gly residues" evidence="1">
    <location>
        <begin position="947"/>
        <end position="956"/>
    </location>
</feature>
<feature type="compositionally biased region" description="Low complexity" evidence="1">
    <location>
        <begin position="811"/>
        <end position="820"/>
    </location>
</feature>
<feature type="compositionally biased region" description="Low complexity" evidence="1">
    <location>
        <begin position="607"/>
        <end position="627"/>
    </location>
</feature>
<feature type="region of interest" description="Disordered" evidence="1">
    <location>
        <begin position="549"/>
        <end position="697"/>
    </location>
</feature>
<feature type="compositionally biased region" description="Basic and acidic residues" evidence="1">
    <location>
        <begin position="49"/>
        <end position="60"/>
    </location>
</feature>
<organism evidence="2 3">
    <name type="scientific">Nibricoccus aquaticus</name>
    <dbReference type="NCBI Taxonomy" id="2576891"/>
    <lineage>
        <taxon>Bacteria</taxon>
        <taxon>Pseudomonadati</taxon>
        <taxon>Verrucomicrobiota</taxon>
        <taxon>Opitutia</taxon>
        <taxon>Opitutales</taxon>
        <taxon>Opitutaceae</taxon>
        <taxon>Nibricoccus</taxon>
    </lineage>
</organism>
<feature type="compositionally biased region" description="Low complexity" evidence="1">
    <location>
        <begin position="207"/>
        <end position="228"/>
    </location>
</feature>
<feature type="compositionally biased region" description="Basic and acidic residues" evidence="1">
    <location>
        <begin position="89"/>
        <end position="101"/>
    </location>
</feature>
<feature type="compositionally biased region" description="Acidic residues" evidence="1">
    <location>
        <begin position="776"/>
        <end position="790"/>
    </location>
</feature>
<dbReference type="PANTHER" id="PTHR10825">
    <property type="entry name" value="RING FINGER DOMAIN-CONTAINING, POLYCOMB GROUP COMPONENT"/>
    <property type="match status" value="1"/>
</dbReference>
<protein>
    <submittedName>
        <fullName evidence="2">Uncharacterized protein</fullName>
    </submittedName>
</protein>
<dbReference type="GO" id="GO:0000122">
    <property type="term" value="P:negative regulation of transcription by RNA polymerase II"/>
    <property type="evidence" value="ECO:0007669"/>
    <property type="project" value="TreeGrafter"/>
</dbReference>
<feature type="region of interest" description="Disordered" evidence="1">
    <location>
        <begin position="920"/>
        <end position="956"/>
    </location>
</feature>